<keyword evidence="2" id="KW-0597">Phosphoprotein</keyword>
<evidence type="ECO:0000256" key="4">
    <source>
        <dbReference type="ARBA" id="ARBA00023043"/>
    </source>
</evidence>
<evidence type="ECO:0000313" key="8">
    <source>
        <dbReference type="Proteomes" id="UP000664169"/>
    </source>
</evidence>
<dbReference type="GO" id="GO:0005634">
    <property type="term" value="C:nucleus"/>
    <property type="evidence" value="ECO:0007669"/>
    <property type="project" value="UniProtKB-SubCell"/>
</dbReference>
<dbReference type="OrthoDB" id="412109at2759"/>
<feature type="region of interest" description="Disordered" evidence="6">
    <location>
        <begin position="1"/>
        <end position="71"/>
    </location>
</feature>
<dbReference type="GO" id="GO:0043124">
    <property type="term" value="P:negative regulation of canonical NF-kappaB signal transduction"/>
    <property type="evidence" value="ECO:0007669"/>
    <property type="project" value="InterPro"/>
</dbReference>
<organism evidence="7 8">
    <name type="scientific">Gomphillus americanus</name>
    <dbReference type="NCBI Taxonomy" id="1940652"/>
    <lineage>
        <taxon>Eukaryota</taxon>
        <taxon>Fungi</taxon>
        <taxon>Dikarya</taxon>
        <taxon>Ascomycota</taxon>
        <taxon>Pezizomycotina</taxon>
        <taxon>Lecanoromycetes</taxon>
        <taxon>OSLEUM clade</taxon>
        <taxon>Ostropomycetidae</taxon>
        <taxon>Ostropales</taxon>
        <taxon>Graphidaceae</taxon>
        <taxon>Gomphilloideae</taxon>
        <taxon>Gomphillus</taxon>
    </lineage>
</organism>
<gene>
    <name evidence="7" type="ORF">GOMPHAMPRED_003007</name>
</gene>
<sequence>MAPTTTTTTQQATSLPEPSAKPTRSKRFRFKHPHATPKPLFTKPHTNSPYTTTPHITLPPSPPPLSLDADPEPSFASALFSSLTSSSAAQFWSDIYGQPIHIYPRPILSGQRQPLTDDEYVAYVQRRVWENTRQGVEERARERQREKEEMQAEQRAEQRAERHAERQAEKERERERKRKRDLELDEETSWQVQIREYVAAWRDEDSGTEIPWPPCGVAAAAAAAAAAERIEGIRFDVGSIREFLYREARVMGVGFGQVVKVERVRWHPDKILQRFGEGEDADREQRMRWVGEVWRAVDEVWRGIKE</sequence>
<evidence type="ECO:0000256" key="6">
    <source>
        <dbReference type="SAM" id="MobiDB-lite"/>
    </source>
</evidence>
<dbReference type="Proteomes" id="UP000664169">
    <property type="component" value="Unassembled WGS sequence"/>
</dbReference>
<feature type="compositionally biased region" description="Basic residues" evidence="6">
    <location>
        <begin position="23"/>
        <end position="35"/>
    </location>
</feature>
<feature type="compositionally biased region" description="Low complexity" evidence="6">
    <location>
        <begin position="1"/>
        <end position="13"/>
    </location>
</feature>
<proteinExistence type="predicted"/>
<feature type="compositionally biased region" description="Polar residues" evidence="6">
    <location>
        <begin position="44"/>
        <end position="55"/>
    </location>
</feature>
<dbReference type="InterPro" id="IPR038753">
    <property type="entry name" value="NFKBIL1"/>
</dbReference>
<accession>A0A8H3EGU0</accession>
<dbReference type="PANTHER" id="PTHR15263">
    <property type="entry name" value="I-KAPPA-B-LIKE PROTEIN IKBL"/>
    <property type="match status" value="1"/>
</dbReference>
<comment type="subcellular location">
    <subcellularLocation>
        <location evidence="1">Nucleus</location>
    </subcellularLocation>
</comment>
<evidence type="ECO:0000256" key="1">
    <source>
        <dbReference type="ARBA" id="ARBA00004123"/>
    </source>
</evidence>
<evidence type="ECO:0000256" key="2">
    <source>
        <dbReference type="ARBA" id="ARBA00022553"/>
    </source>
</evidence>
<keyword evidence="4" id="KW-0040">ANK repeat</keyword>
<dbReference type="AlphaFoldDB" id="A0A8H3EGU0"/>
<keyword evidence="3" id="KW-0677">Repeat</keyword>
<evidence type="ECO:0000313" key="7">
    <source>
        <dbReference type="EMBL" id="CAF9904998.1"/>
    </source>
</evidence>
<keyword evidence="5" id="KW-0539">Nucleus</keyword>
<keyword evidence="8" id="KW-1185">Reference proteome</keyword>
<comment type="caution">
    <text evidence="7">The sequence shown here is derived from an EMBL/GenBank/DDBJ whole genome shotgun (WGS) entry which is preliminary data.</text>
</comment>
<feature type="region of interest" description="Disordered" evidence="6">
    <location>
        <begin position="134"/>
        <end position="182"/>
    </location>
</feature>
<reference evidence="7" key="1">
    <citation type="submission" date="2021-03" db="EMBL/GenBank/DDBJ databases">
        <authorList>
            <person name="Tagirdzhanova G."/>
        </authorList>
    </citation>
    <scope>NUCLEOTIDE SEQUENCE</scope>
</reference>
<feature type="compositionally biased region" description="Basic and acidic residues" evidence="6">
    <location>
        <begin position="134"/>
        <end position="174"/>
    </location>
</feature>
<dbReference type="EMBL" id="CAJPDQ010000002">
    <property type="protein sequence ID" value="CAF9904998.1"/>
    <property type="molecule type" value="Genomic_DNA"/>
</dbReference>
<protein>
    <submittedName>
        <fullName evidence="7">Uncharacterized protein</fullName>
    </submittedName>
</protein>
<evidence type="ECO:0000256" key="5">
    <source>
        <dbReference type="ARBA" id="ARBA00023242"/>
    </source>
</evidence>
<name>A0A8H3EGU0_9LECA</name>
<dbReference type="PANTHER" id="PTHR15263:SF1">
    <property type="entry name" value="NF-KAPPA-B INHIBITOR-LIKE PROTEIN 1"/>
    <property type="match status" value="1"/>
</dbReference>
<evidence type="ECO:0000256" key="3">
    <source>
        <dbReference type="ARBA" id="ARBA00022737"/>
    </source>
</evidence>